<feature type="compositionally biased region" description="Basic and acidic residues" evidence="1">
    <location>
        <begin position="554"/>
        <end position="564"/>
    </location>
</feature>
<dbReference type="AlphaFoldDB" id="A0A9N9LME9"/>
<organism evidence="2 3">
    <name type="scientific">Hymenoscyphus albidus</name>
    <dbReference type="NCBI Taxonomy" id="595503"/>
    <lineage>
        <taxon>Eukaryota</taxon>
        <taxon>Fungi</taxon>
        <taxon>Dikarya</taxon>
        <taxon>Ascomycota</taxon>
        <taxon>Pezizomycotina</taxon>
        <taxon>Leotiomycetes</taxon>
        <taxon>Helotiales</taxon>
        <taxon>Helotiaceae</taxon>
        <taxon>Hymenoscyphus</taxon>
    </lineage>
</organism>
<feature type="region of interest" description="Disordered" evidence="1">
    <location>
        <begin position="554"/>
        <end position="602"/>
    </location>
</feature>
<reference evidence="2" key="1">
    <citation type="submission" date="2021-07" db="EMBL/GenBank/DDBJ databases">
        <authorList>
            <person name="Durling M."/>
        </authorList>
    </citation>
    <scope>NUCLEOTIDE SEQUENCE</scope>
</reference>
<dbReference type="EMBL" id="CAJVRM010000129">
    <property type="protein sequence ID" value="CAG8975236.1"/>
    <property type="molecule type" value="Genomic_DNA"/>
</dbReference>
<proteinExistence type="predicted"/>
<evidence type="ECO:0000313" key="2">
    <source>
        <dbReference type="EMBL" id="CAG8975236.1"/>
    </source>
</evidence>
<keyword evidence="3" id="KW-1185">Reference proteome</keyword>
<sequence length="679" mass="76330">MDMPTSIVPPAGGKRRAPKARTMTAKDWKKYEDRLKQFERQLKVKVQKMKLERNSKPGDRRAVIRHIQHRMIINKNCSRVRIRGHEISAEKLGRWFKDFAPQFSFMPARSPSPLPSCISMYTSSQFGSPGLTNTRLLAGLPTTGLIKPNDESSAVIERLLKYAGTPTNAIQNFEARSVFNDLQTILPDDHNHEKIRSYWQMSLSLWNPRVEDDLMRVRNMMNMNLGAIKIDKIAGKAYPKEFSAARIVVLPSQARSRVVVDFTPGLDPWAKIIYQATIPRGSRVFQIIESGNLHRLMEVIQEGTASLTDRDEDGCSLLNVYADILLKKVQTLMQLSAIYVLWIVWDPSIQSYGGAGVWDDSLVRYIIDGSLEDLRHVLDYGRVFLDLKKSRYIHKIADCCGYAYSDALSIVDKAITLIKRGIDISSRINGGDTVLHTILRCEREHEQYSRNKAWRSGGLWAWEVSLKAPKDLIMACISAGADVYVKNDAGETPSMIAQAYGRVKEWSEALTECGFYAPSVLGYSDSKSSSEEFVYERQKSKLSFDEFCRKREREPQIKEGRDPSYNDQLCDEGSGDESSGDVGCSTSNEEPTAEDATVLSNNHDDTELNVSTEEMDQDSALSGFKNAEDMSSETFTTGIDLGTGSFTDGMDFGYDDLAASQPDFLGASFDFDAYLNEMM</sequence>
<evidence type="ECO:0000256" key="1">
    <source>
        <dbReference type="SAM" id="MobiDB-lite"/>
    </source>
</evidence>
<evidence type="ECO:0008006" key="4">
    <source>
        <dbReference type="Google" id="ProtNLM"/>
    </source>
</evidence>
<dbReference type="InterPro" id="IPR036770">
    <property type="entry name" value="Ankyrin_rpt-contain_sf"/>
</dbReference>
<accession>A0A9N9LME9</accession>
<dbReference type="Proteomes" id="UP000701801">
    <property type="component" value="Unassembled WGS sequence"/>
</dbReference>
<feature type="region of interest" description="Disordered" evidence="1">
    <location>
        <begin position="1"/>
        <end position="23"/>
    </location>
</feature>
<dbReference type="Gene3D" id="1.25.40.20">
    <property type="entry name" value="Ankyrin repeat-containing domain"/>
    <property type="match status" value="1"/>
</dbReference>
<name>A0A9N9LME9_9HELO</name>
<feature type="compositionally biased region" description="Acidic residues" evidence="1">
    <location>
        <begin position="569"/>
        <end position="579"/>
    </location>
</feature>
<comment type="caution">
    <text evidence="2">The sequence shown here is derived from an EMBL/GenBank/DDBJ whole genome shotgun (WGS) entry which is preliminary data.</text>
</comment>
<dbReference type="SUPFAM" id="SSF48403">
    <property type="entry name" value="Ankyrin repeat"/>
    <property type="match status" value="1"/>
</dbReference>
<gene>
    <name evidence="2" type="ORF">HYALB_00011936</name>
</gene>
<evidence type="ECO:0000313" key="3">
    <source>
        <dbReference type="Proteomes" id="UP000701801"/>
    </source>
</evidence>
<protein>
    <recommendedName>
        <fullName evidence="4">Clr5 domain-containing protein</fullName>
    </recommendedName>
</protein>
<dbReference type="OrthoDB" id="539213at2759"/>